<dbReference type="GO" id="GO:1990112">
    <property type="term" value="C:RQC complex"/>
    <property type="evidence" value="ECO:0007669"/>
    <property type="project" value="TreeGrafter"/>
</dbReference>
<feature type="region of interest" description="Disordered" evidence="1">
    <location>
        <begin position="13"/>
        <end position="157"/>
    </location>
</feature>
<name>A0A199VX06_ANACO</name>
<comment type="caution">
    <text evidence="2">The sequence shown here is derived from an EMBL/GenBank/DDBJ whole genome shotgun (WGS) entry which is preliminary data.</text>
</comment>
<dbReference type="Pfam" id="PF04910">
    <property type="entry name" value="Tcf25"/>
    <property type="match status" value="1"/>
</dbReference>
<evidence type="ECO:0000313" key="2">
    <source>
        <dbReference type="EMBL" id="OAY81549.1"/>
    </source>
</evidence>
<evidence type="ECO:0000313" key="3">
    <source>
        <dbReference type="Proteomes" id="UP000092600"/>
    </source>
</evidence>
<feature type="compositionally biased region" description="Acidic residues" evidence="1">
    <location>
        <begin position="57"/>
        <end position="67"/>
    </location>
</feature>
<protein>
    <submittedName>
        <fullName evidence="2">Transcription factor 25</fullName>
    </submittedName>
</protein>
<dbReference type="Proteomes" id="UP000092600">
    <property type="component" value="Unassembled WGS sequence"/>
</dbReference>
<reference evidence="2 3" key="1">
    <citation type="journal article" date="2016" name="DNA Res.">
        <title>The draft genome of MD-2 pineapple using hybrid error correction of long reads.</title>
        <authorList>
            <person name="Redwan R.M."/>
            <person name="Saidin A."/>
            <person name="Kumar S.V."/>
        </authorList>
    </citation>
    <scope>NUCLEOTIDE SEQUENCE [LARGE SCALE GENOMIC DNA]</scope>
    <source>
        <strain evidence="3">cv. MD2</strain>
        <tissue evidence="2">Leaf</tissue>
    </source>
</reference>
<evidence type="ECO:0000256" key="1">
    <source>
        <dbReference type="SAM" id="MobiDB-lite"/>
    </source>
</evidence>
<feature type="compositionally biased region" description="Basic and acidic residues" evidence="1">
    <location>
        <begin position="106"/>
        <end position="121"/>
    </location>
</feature>
<dbReference type="PANTHER" id="PTHR22684:SF0">
    <property type="entry name" value="RIBOSOME QUALITY CONTROL COMPLEX SUBUNIT TCF25"/>
    <property type="match status" value="1"/>
</dbReference>
<organism evidence="2 3">
    <name type="scientific">Ananas comosus</name>
    <name type="common">Pineapple</name>
    <name type="synonym">Ananas ananas</name>
    <dbReference type="NCBI Taxonomy" id="4615"/>
    <lineage>
        <taxon>Eukaryota</taxon>
        <taxon>Viridiplantae</taxon>
        <taxon>Streptophyta</taxon>
        <taxon>Embryophyta</taxon>
        <taxon>Tracheophyta</taxon>
        <taxon>Spermatophyta</taxon>
        <taxon>Magnoliopsida</taxon>
        <taxon>Liliopsida</taxon>
        <taxon>Poales</taxon>
        <taxon>Bromeliaceae</taxon>
        <taxon>Bromelioideae</taxon>
        <taxon>Ananas</taxon>
    </lineage>
</organism>
<proteinExistence type="predicted"/>
<sequence>MSARLLRRVLKEQEEKRLGSSEPDPDLAIDADGDEESGSPPASASASVAASMNPFDLLDDDQEDEVEASVGDLPLNVSEHQTKVRNQICVIPPSKRKSKKKKKKNKADSSSKTNLKDEKSLDAILEDLSIGPSPPTHQTSPQSTNVVSAEAQRKTQSLSTSSVLTVDPKFLKAENELRKIFGSKVVNSFENHQSGGSSRQIHGGRRAAHNPRKTLLISPSSHWPRWDWSMSMELLETKDGVNYFRYVHSDSCAHAQEAFEAAKAANDLNAIASILAHYPYHVESLLTFAEVFKYSGEHQSSADAIGKCLFALECAWHPLFSPLQGNSQLKYDHDTNKPFFSALFSHMKNMDRRGCHRSALEVCKFLLSLDSDDPKGALFCIDYFALRSQEYDWLERFAEEYRTDSSLWLYPNFSYSLAIARFYLERDSAQREGAASTEKAASLDLMKQALMLHPLVLKKLVAKAPLKDSTWTQILKNSFFGSAKPGSPSLEHLIDIYVERSYLMWRFPELQNLLKDAALLVIELLKQNSREAQDWSCVRKEAFSSEKNEYSHLMVSEFSDTIPSLPPEELRQIMVGPQVVHEMQGVVREEIHEAAHAPPREVAGRNAAIIFLESLLPWVDYGHDVQQDDHD</sequence>
<gene>
    <name evidence="2" type="ORF">ACMD2_16636</name>
</gene>
<dbReference type="InterPro" id="IPR006994">
    <property type="entry name" value="TCF25/Rqc1"/>
</dbReference>
<dbReference type="PANTHER" id="PTHR22684">
    <property type="entry name" value="NULP1-RELATED"/>
    <property type="match status" value="1"/>
</dbReference>
<feature type="compositionally biased region" description="Low complexity" evidence="1">
    <location>
        <begin position="39"/>
        <end position="51"/>
    </location>
</feature>
<feature type="compositionally biased region" description="Basic residues" evidence="1">
    <location>
        <begin position="94"/>
        <end position="105"/>
    </location>
</feature>
<dbReference type="STRING" id="4615.A0A199VX06"/>
<dbReference type="AlphaFoldDB" id="A0A199VX06"/>
<accession>A0A199VX06</accession>
<dbReference type="EMBL" id="LSRQ01000647">
    <property type="protein sequence ID" value="OAY81549.1"/>
    <property type="molecule type" value="Genomic_DNA"/>
</dbReference>
<feature type="compositionally biased region" description="Acidic residues" evidence="1">
    <location>
        <begin position="23"/>
        <end position="37"/>
    </location>
</feature>